<comment type="caution">
    <text evidence="3">The sequence shown here is derived from an EMBL/GenBank/DDBJ whole genome shotgun (WGS) entry which is preliminary data.</text>
</comment>
<feature type="transmembrane region" description="Helical" evidence="2">
    <location>
        <begin position="72"/>
        <end position="91"/>
    </location>
</feature>
<keyword evidence="2" id="KW-1133">Transmembrane helix</keyword>
<dbReference type="Pfam" id="PF11209">
    <property type="entry name" value="LmeA"/>
    <property type="match status" value="1"/>
</dbReference>
<evidence type="ECO:0000256" key="1">
    <source>
        <dbReference type="SAM" id="MobiDB-lite"/>
    </source>
</evidence>
<evidence type="ECO:0000313" key="4">
    <source>
        <dbReference type="Proteomes" id="UP000094243"/>
    </source>
</evidence>
<dbReference type="Proteomes" id="UP000094243">
    <property type="component" value="Unassembled WGS sequence"/>
</dbReference>
<proteinExistence type="predicted"/>
<feature type="compositionally biased region" description="Pro residues" evidence="1">
    <location>
        <begin position="7"/>
        <end position="53"/>
    </location>
</feature>
<reference evidence="4" key="1">
    <citation type="submission" date="2016-09" db="EMBL/GenBank/DDBJ databases">
        <authorList>
            <person name="Greninger A.L."/>
            <person name="Jerome K.R."/>
            <person name="Mcnair B."/>
            <person name="Wallis C."/>
            <person name="Fang F."/>
        </authorList>
    </citation>
    <scope>NUCLEOTIDE SEQUENCE [LARGE SCALE GENOMIC DNA]</scope>
    <source>
        <strain evidence="4">M7</strain>
    </source>
</reference>
<dbReference type="SUPFAM" id="SSF81995">
    <property type="entry name" value="beta-sandwich domain of Sec23/24"/>
    <property type="match status" value="1"/>
</dbReference>
<feature type="region of interest" description="Disordered" evidence="1">
    <location>
        <begin position="1"/>
        <end position="59"/>
    </location>
</feature>
<keyword evidence="4" id="KW-1185">Reference proteome</keyword>
<accession>A0A1E3R657</accession>
<protein>
    <recommendedName>
        <fullName evidence="5">DUF2993 domain-containing protein</fullName>
    </recommendedName>
</protein>
<name>A0A1E3R657_9MYCO</name>
<organism evidence="3 4">
    <name type="scientific">Mycolicibacterium holsaticum</name>
    <dbReference type="NCBI Taxonomy" id="152142"/>
    <lineage>
        <taxon>Bacteria</taxon>
        <taxon>Bacillati</taxon>
        <taxon>Actinomycetota</taxon>
        <taxon>Actinomycetes</taxon>
        <taxon>Mycobacteriales</taxon>
        <taxon>Mycobacteriaceae</taxon>
        <taxon>Mycolicibacterium</taxon>
    </lineage>
</organism>
<sequence>MTDPWSRPQPPGPPPQQPGPPPPMPQNGPPQGPPPQGPPPPGPQGPAGPAGPPPEDDASLLGKLTGLLRDPLSIVLVVVTVLALAFAGLLAGELYARNRANTVVAGVVQCVVQDEASASFGVMPPFLWQHMTGHYTNIHIETAGNQVRDAKGMKVTLTITDVRLQDTATSSGSVGSLVANIDWTSEGIRQTIADSIPLVGAFVNGVTTNPSEGTIELEGTLGSIKARPVVVNSGISLQVTQLTGLGFTLPREVVQPALDAFTASLTENYPMGISADSVQVTDSGVVSQFSTKNASMPKGEQDPCFARL</sequence>
<dbReference type="OrthoDB" id="4201904at2"/>
<dbReference type="InterPro" id="IPR021373">
    <property type="entry name" value="DUF2993"/>
</dbReference>
<evidence type="ECO:0008006" key="5">
    <source>
        <dbReference type="Google" id="ProtNLM"/>
    </source>
</evidence>
<evidence type="ECO:0000256" key="2">
    <source>
        <dbReference type="SAM" id="Phobius"/>
    </source>
</evidence>
<gene>
    <name evidence="3" type="ORF">BHQ17_23770</name>
</gene>
<keyword evidence="2" id="KW-0812">Transmembrane</keyword>
<evidence type="ECO:0000313" key="3">
    <source>
        <dbReference type="EMBL" id="ODQ85314.1"/>
    </source>
</evidence>
<keyword evidence="2" id="KW-0472">Membrane</keyword>
<dbReference type="AlphaFoldDB" id="A0A1E3R657"/>
<dbReference type="EMBL" id="MIGZ01000190">
    <property type="protein sequence ID" value="ODQ85314.1"/>
    <property type="molecule type" value="Genomic_DNA"/>
</dbReference>
<dbReference type="RefSeq" id="WP_069407526.1">
    <property type="nucleotide sequence ID" value="NZ_MIGZ01000190.1"/>
</dbReference>